<evidence type="ECO:0000256" key="2">
    <source>
        <dbReference type="SAM" id="Phobius"/>
    </source>
</evidence>
<evidence type="ECO:0000313" key="3">
    <source>
        <dbReference type="EMBL" id="TBR82335.1"/>
    </source>
</evidence>
<feature type="transmembrane region" description="Helical" evidence="2">
    <location>
        <begin position="221"/>
        <end position="241"/>
    </location>
</feature>
<keyword evidence="2" id="KW-0812">Transmembrane</keyword>
<proteinExistence type="predicted"/>
<organism evidence="3 4">
    <name type="scientific">Campylobacter novaezeelandiae</name>
    <dbReference type="NCBI Taxonomy" id="2267891"/>
    <lineage>
        <taxon>Bacteria</taxon>
        <taxon>Pseudomonadati</taxon>
        <taxon>Campylobacterota</taxon>
        <taxon>Epsilonproteobacteria</taxon>
        <taxon>Campylobacterales</taxon>
        <taxon>Campylobacteraceae</taxon>
        <taxon>Campylobacter</taxon>
    </lineage>
</organism>
<evidence type="ECO:0000313" key="4">
    <source>
        <dbReference type="Proteomes" id="UP000292583"/>
    </source>
</evidence>
<dbReference type="Proteomes" id="UP000292583">
    <property type="component" value="Unassembled WGS sequence"/>
</dbReference>
<gene>
    <name evidence="3" type="ORF">DU473_00405</name>
</gene>
<keyword evidence="2" id="KW-0472">Membrane</keyword>
<feature type="coiled-coil region" evidence="1">
    <location>
        <begin position="252"/>
        <end position="279"/>
    </location>
</feature>
<dbReference type="AlphaFoldDB" id="A0A4Q9JW59"/>
<accession>A0A4Q9JW59</accession>
<sequence>MIDENFLKEKQNIRQKMLKYSRAINQGVPLDDELKDELSDTDDILRRRFNKKRRLNILEKFNEEIESSSVKPKKENIYLKEDLINVKLEEKPSLTKKIFLHFKEKKSKKDTQIKAKKILFSNFKKDKKKDILAPEKHFNKEQKKQIKNDNKISNQISKTNSIANDIKIQKIPPINKNDINKSLSKQDLNLKEEDNEKTKNTLLEGFSDATKEDRNLNFNHLFFVALFISIVLFIFIPQIYIRNQIYYLSREIAILRAEESVLNEENKELKRNLENIRFQNQILDYLE</sequence>
<keyword evidence="2" id="KW-1133">Transmembrane helix</keyword>
<dbReference type="RefSeq" id="WP_131163322.1">
    <property type="nucleotide sequence ID" value="NZ_QPGQ01000010.1"/>
</dbReference>
<keyword evidence="4" id="KW-1185">Reference proteome</keyword>
<evidence type="ECO:0000256" key="1">
    <source>
        <dbReference type="SAM" id="Coils"/>
    </source>
</evidence>
<keyword evidence="1" id="KW-0175">Coiled coil</keyword>
<dbReference type="OrthoDB" id="5373140at2"/>
<reference evidence="3 4" key="1">
    <citation type="submission" date="2018-07" db="EMBL/GenBank/DDBJ databases">
        <title>Campylobacter zealandensis sp. nov., isolated from birds and water in New Zealand.</title>
        <authorList>
            <person name="Wilkinson D.A."/>
            <person name="Biggs P.J."/>
            <person name="French N.P."/>
            <person name="Midwinter A.C."/>
        </authorList>
    </citation>
    <scope>NUCLEOTIDE SEQUENCE [LARGE SCALE GENOMIC DNA]</scope>
    <source>
        <strain evidence="3 4">B423b</strain>
    </source>
</reference>
<name>A0A4Q9JW59_9BACT</name>
<protein>
    <submittedName>
        <fullName evidence="3">Uncharacterized protein</fullName>
    </submittedName>
</protein>
<comment type="caution">
    <text evidence="3">The sequence shown here is derived from an EMBL/GenBank/DDBJ whole genome shotgun (WGS) entry which is preliminary data.</text>
</comment>
<dbReference type="EMBL" id="QPGR01000001">
    <property type="protein sequence ID" value="TBR82335.1"/>
    <property type="molecule type" value="Genomic_DNA"/>
</dbReference>